<keyword evidence="8" id="KW-1185">Reference proteome</keyword>
<dbReference type="PROSITE" id="PS51779">
    <property type="entry name" value="POTRA"/>
    <property type="match status" value="1"/>
</dbReference>
<evidence type="ECO:0000259" key="6">
    <source>
        <dbReference type="PROSITE" id="PS51779"/>
    </source>
</evidence>
<evidence type="ECO:0000256" key="3">
    <source>
        <dbReference type="ARBA" id="ARBA00022729"/>
    </source>
</evidence>
<evidence type="ECO:0000256" key="4">
    <source>
        <dbReference type="ARBA" id="ARBA00023136"/>
    </source>
</evidence>
<dbReference type="Pfam" id="PF07244">
    <property type="entry name" value="POTRA"/>
    <property type="match status" value="1"/>
</dbReference>
<dbReference type="EMBL" id="JARGDL010000003">
    <property type="protein sequence ID" value="MDF1611138.1"/>
    <property type="molecule type" value="Genomic_DNA"/>
</dbReference>
<keyword evidence="5" id="KW-0998">Cell outer membrane</keyword>
<dbReference type="Proteomes" id="UP001221302">
    <property type="component" value="Unassembled WGS sequence"/>
</dbReference>
<dbReference type="RefSeq" id="WP_321534905.1">
    <property type="nucleotide sequence ID" value="NZ_JARGDL010000003.1"/>
</dbReference>
<keyword evidence="3" id="KW-0732">Signal</keyword>
<dbReference type="AlphaFoldDB" id="A0AAE3P168"/>
<evidence type="ECO:0000256" key="5">
    <source>
        <dbReference type="ARBA" id="ARBA00023237"/>
    </source>
</evidence>
<dbReference type="Gene3D" id="2.40.160.50">
    <property type="entry name" value="membrane protein fhac: a member of the omp85/tpsb transporter family"/>
    <property type="match status" value="1"/>
</dbReference>
<dbReference type="Gene3D" id="3.10.20.310">
    <property type="entry name" value="membrane protein fhac"/>
    <property type="match status" value="1"/>
</dbReference>
<dbReference type="PANTHER" id="PTHR12815">
    <property type="entry name" value="SORTING AND ASSEMBLY MACHINERY SAMM50 PROTEIN FAMILY MEMBER"/>
    <property type="match status" value="1"/>
</dbReference>
<feature type="domain" description="POTRA" evidence="6">
    <location>
        <begin position="190"/>
        <end position="263"/>
    </location>
</feature>
<dbReference type="InterPro" id="IPR039910">
    <property type="entry name" value="D15-like"/>
</dbReference>
<accession>A0AAE3P168</accession>
<comment type="subcellular location">
    <subcellularLocation>
        <location evidence="1">Membrane</location>
    </subcellularLocation>
</comment>
<keyword evidence="4" id="KW-0472">Membrane</keyword>
<evidence type="ECO:0000313" key="8">
    <source>
        <dbReference type="Proteomes" id="UP001221302"/>
    </source>
</evidence>
<keyword evidence="2" id="KW-0812">Transmembrane</keyword>
<dbReference type="InterPro" id="IPR010827">
    <property type="entry name" value="BamA/TamA_POTRA"/>
</dbReference>
<sequence>MKKIFIGLSFSNIFLLILLIILSTSIPINSQNIILIKGNKFFDENIYLRWINLNNKTNLFAGISDTIKSRIENNLRNEGFYFPHFQSLTVDTSKKLIEISIDEGFPAVVKNIFIKMNFEDSTRIKNYFKVLYDEKFSELNLQSAIDESITYLENNGYPFAKITIESISFVKQDDFYSTNILLSLEQNTKCYVNKFIIEGNFKTKDYVIIRETGIEPDQFYRQSDIDKIKHKLNRLRYFETVEEPIYYLTNENKGVLKLSIKEKETNSFDGIIGYVPSSQFEKGYFTGFLNLNFENLFGTGRFFKFKWQQLNKTSQDLDIKYLEPWIFNYPFNIQVGLFQRKQDSTYIQRNFESSFEYLSNRDFSVSFVLTSQSTISLVKSNRNIYNSSTLSYGFALKNDTRDEIYSPTSGILFNGSYKYFSKKFNDFTISKTSLQKIEFDFSFFTELFFKQILALSIHAKELKGNLADISDLFYLGGTNSLRGYREKQFFGNRILWTNLEYRYLFSKYSFGFLFFDTGYYQLNENQSFSIQLQKDFKIGYGFGLNIETGVGILGISFALGKGDSFTDGKIHFAIMNEF</sequence>
<protein>
    <submittedName>
        <fullName evidence="7">BamA/TamA family outer membrane protein</fullName>
    </submittedName>
</protein>
<dbReference type="PANTHER" id="PTHR12815:SF47">
    <property type="entry name" value="TRANSLOCATION AND ASSEMBLY MODULE SUBUNIT TAMA"/>
    <property type="match status" value="1"/>
</dbReference>
<dbReference type="InterPro" id="IPR034746">
    <property type="entry name" value="POTRA"/>
</dbReference>
<evidence type="ECO:0000256" key="1">
    <source>
        <dbReference type="ARBA" id="ARBA00004370"/>
    </source>
</evidence>
<comment type="caution">
    <text evidence="7">The sequence shown here is derived from an EMBL/GenBank/DDBJ whole genome shotgun (WGS) entry which is preliminary data.</text>
</comment>
<evidence type="ECO:0000313" key="7">
    <source>
        <dbReference type="EMBL" id="MDF1611138.1"/>
    </source>
</evidence>
<name>A0AAE3P168_9BACT</name>
<dbReference type="InterPro" id="IPR000184">
    <property type="entry name" value="Bac_surfAg_D15"/>
</dbReference>
<dbReference type="Pfam" id="PF01103">
    <property type="entry name" value="Omp85"/>
    <property type="match status" value="1"/>
</dbReference>
<dbReference type="GO" id="GO:0019867">
    <property type="term" value="C:outer membrane"/>
    <property type="evidence" value="ECO:0007669"/>
    <property type="project" value="InterPro"/>
</dbReference>
<proteinExistence type="predicted"/>
<reference evidence="7" key="1">
    <citation type="submission" date="2023-03" db="EMBL/GenBank/DDBJ databases">
        <title>Stygiobacter electus gen. nov., sp. nov., facultatively anaerobic thermotolerant bacterium of the class Ignavibacteria from a well of Yessentuki mineral water deposit.</title>
        <authorList>
            <person name="Podosokorskaya O.A."/>
            <person name="Elcheninov A.G."/>
            <person name="Petrova N.F."/>
            <person name="Zavarzina D.G."/>
            <person name="Kublanov I.V."/>
            <person name="Merkel A.Y."/>
        </authorList>
    </citation>
    <scope>NUCLEOTIDE SEQUENCE</scope>
    <source>
        <strain evidence="7">09-Me</strain>
    </source>
</reference>
<evidence type="ECO:0000256" key="2">
    <source>
        <dbReference type="ARBA" id="ARBA00022692"/>
    </source>
</evidence>
<gene>
    <name evidence="7" type="ORF">P0M35_03180</name>
</gene>
<organism evidence="7 8">
    <name type="scientific">Stygiobacter electus</name>
    <dbReference type="NCBI Taxonomy" id="3032292"/>
    <lineage>
        <taxon>Bacteria</taxon>
        <taxon>Pseudomonadati</taxon>
        <taxon>Ignavibacteriota</taxon>
        <taxon>Ignavibacteria</taxon>
        <taxon>Ignavibacteriales</taxon>
        <taxon>Melioribacteraceae</taxon>
        <taxon>Stygiobacter</taxon>
    </lineage>
</organism>